<keyword evidence="5" id="KW-0732">Signal</keyword>
<comment type="subcellular location">
    <subcellularLocation>
        <location evidence="1">Membrane</location>
        <topology evidence="1">Single-pass type I membrane protein</topology>
    </subcellularLocation>
</comment>
<dbReference type="Gene3D" id="3.40.50.11530">
    <property type="match status" value="1"/>
</dbReference>
<dbReference type="PANTHER" id="PTHR15583:SF23">
    <property type="entry name" value="INTERLEUKIN-17 RECEPTOR D-LIKE"/>
    <property type="match status" value="1"/>
</dbReference>
<dbReference type="InterPro" id="IPR013568">
    <property type="entry name" value="SEFIR_dom"/>
</dbReference>
<dbReference type="GO" id="GO:0004714">
    <property type="term" value="F:transmembrane receptor protein tyrosine kinase activity"/>
    <property type="evidence" value="ECO:0007669"/>
    <property type="project" value="UniProtKB-EC"/>
</dbReference>
<evidence type="ECO:0000256" key="9">
    <source>
        <dbReference type="ARBA" id="ARBA00023137"/>
    </source>
</evidence>
<dbReference type="GO" id="GO:0016020">
    <property type="term" value="C:membrane"/>
    <property type="evidence" value="ECO:0007669"/>
    <property type="project" value="UniProtKB-SubCell"/>
</dbReference>
<keyword evidence="11" id="KW-0325">Glycoprotein</keyword>
<dbReference type="STRING" id="283909.R7VGM3"/>
<feature type="domain" description="SEFIR" evidence="14">
    <location>
        <begin position="380"/>
        <end position="531"/>
    </location>
</feature>
<keyword evidence="7 13" id="KW-1133">Transmembrane helix</keyword>
<feature type="region of interest" description="Disordered" evidence="12">
    <location>
        <begin position="590"/>
        <end position="675"/>
    </location>
</feature>
<evidence type="ECO:0000313" key="17">
    <source>
        <dbReference type="Proteomes" id="UP000014760"/>
    </source>
</evidence>
<evidence type="ECO:0000256" key="2">
    <source>
        <dbReference type="ARBA" id="ARBA00011902"/>
    </source>
</evidence>
<proteinExistence type="predicted"/>
<organism evidence="15">
    <name type="scientific">Capitella teleta</name>
    <name type="common">Polychaete worm</name>
    <dbReference type="NCBI Taxonomy" id="283909"/>
    <lineage>
        <taxon>Eukaryota</taxon>
        <taxon>Metazoa</taxon>
        <taxon>Spiralia</taxon>
        <taxon>Lophotrochozoa</taxon>
        <taxon>Annelida</taxon>
        <taxon>Polychaeta</taxon>
        <taxon>Sedentaria</taxon>
        <taxon>Scolecida</taxon>
        <taxon>Capitellidae</taxon>
        <taxon>Capitella</taxon>
    </lineage>
</organism>
<evidence type="ECO:0000256" key="5">
    <source>
        <dbReference type="ARBA" id="ARBA00022729"/>
    </source>
</evidence>
<dbReference type="OrthoDB" id="9325096at2759"/>
<dbReference type="GO" id="GO:0030368">
    <property type="term" value="F:interleukin-17 receptor activity"/>
    <property type="evidence" value="ECO:0007669"/>
    <property type="project" value="InterPro"/>
</dbReference>
<reference evidence="16" key="3">
    <citation type="submission" date="2015-06" db="UniProtKB">
        <authorList>
            <consortium name="EnsemblMetazoa"/>
        </authorList>
    </citation>
    <scope>IDENTIFICATION</scope>
</reference>
<keyword evidence="3" id="KW-0808">Transferase</keyword>
<evidence type="ECO:0000256" key="10">
    <source>
        <dbReference type="ARBA" id="ARBA00023170"/>
    </source>
</evidence>
<evidence type="ECO:0000256" key="12">
    <source>
        <dbReference type="SAM" id="MobiDB-lite"/>
    </source>
</evidence>
<evidence type="ECO:0000256" key="7">
    <source>
        <dbReference type="ARBA" id="ARBA00022989"/>
    </source>
</evidence>
<dbReference type="Proteomes" id="UP000014760">
    <property type="component" value="Unassembled WGS sequence"/>
</dbReference>
<keyword evidence="10" id="KW-0675">Receptor</keyword>
<evidence type="ECO:0000256" key="8">
    <source>
        <dbReference type="ARBA" id="ARBA00023136"/>
    </source>
</evidence>
<protein>
    <recommendedName>
        <fullName evidence="2">receptor protein-tyrosine kinase</fullName>
        <ecNumber evidence="2">2.7.10.1</ecNumber>
    </recommendedName>
</protein>
<evidence type="ECO:0000256" key="11">
    <source>
        <dbReference type="ARBA" id="ARBA00023180"/>
    </source>
</evidence>
<feature type="compositionally biased region" description="Basic and acidic residues" evidence="12">
    <location>
        <begin position="646"/>
        <end position="656"/>
    </location>
</feature>
<dbReference type="EC" id="2.7.10.1" evidence="2"/>
<dbReference type="InterPro" id="IPR039465">
    <property type="entry name" value="IL-17_rcpt-like"/>
</dbReference>
<dbReference type="AlphaFoldDB" id="R7VGM3"/>
<evidence type="ECO:0000256" key="4">
    <source>
        <dbReference type="ARBA" id="ARBA00022692"/>
    </source>
</evidence>
<gene>
    <name evidence="15" type="ORF">CAPTEDRAFT_217838</name>
</gene>
<evidence type="ECO:0000313" key="16">
    <source>
        <dbReference type="EnsemblMetazoa" id="CapteP217838"/>
    </source>
</evidence>
<name>R7VGM3_CAPTE</name>
<evidence type="ECO:0000256" key="6">
    <source>
        <dbReference type="ARBA" id="ARBA00022777"/>
    </source>
</evidence>
<dbReference type="Gene3D" id="6.10.250.2930">
    <property type="match status" value="1"/>
</dbReference>
<dbReference type="PANTHER" id="PTHR15583">
    <property type="entry name" value="INTERLEUKIN-17 RECEPTOR"/>
    <property type="match status" value="1"/>
</dbReference>
<feature type="transmembrane region" description="Helical" evidence="13">
    <location>
        <begin position="328"/>
        <end position="350"/>
    </location>
</feature>
<dbReference type="HOGENOM" id="CLU_355746_0_0_1"/>
<evidence type="ECO:0000313" key="15">
    <source>
        <dbReference type="EMBL" id="ELU17697.1"/>
    </source>
</evidence>
<feature type="compositionally biased region" description="Polar residues" evidence="12">
    <location>
        <begin position="620"/>
        <end position="635"/>
    </location>
</feature>
<dbReference type="PROSITE" id="PS51534">
    <property type="entry name" value="SEFIR"/>
    <property type="match status" value="1"/>
</dbReference>
<reference evidence="17" key="1">
    <citation type="submission" date="2012-12" db="EMBL/GenBank/DDBJ databases">
        <authorList>
            <person name="Hellsten U."/>
            <person name="Grimwood J."/>
            <person name="Chapman J.A."/>
            <person name="Shapiro H."/>
            <person name="Aerts A."/>
            <person name="Otillar R.P."/>
            <person name="Terry A.Y."/>
            <person name="Boore J.L."/>
            <person name="Simakov O."/>
            <person name="Marletaz F."/>
            <person name="Cho S.-J."/>
            <person name="Edsinger-Gonzales E."/>
            <person name="Havlak P."/>
            <person name="Kuo D.-H."/>
            <person name="Larsson T."/>
            <person name="Lv J."/>
            <person name="Arendt D."/>
            <person name="Savage R."/>
            <person name="Osoegawa K."/>
            <person name="de Jong P."/>
            <person name="Lindberg D.R."/>
            <person name="Seaver E.C."/>
            <person name="Weisblat D.A."/>
            <person name="Putnam N.H."/>
            <person name="Grigoriev I.V."/>
            <person name="Rokhsar D.S."/>
        </authorList>
    </citation>
    <scope>NUCLEOTIDE SEQUENCE</scope>
    <source>
        <strain evidence="17">I ESC-2004</strain>
    </source>
</reference>
<reference evidence="15 17" key="2">
    <citation type="journal article" date="2013" name="Nature">
        <title>Insights into bilaterian evolution from three spiralian genomes.</title>
        <authorList>
            <person name="Simakov O."/>
            <person name="Marletaz F."/>
            <person name="Cho S.J."/>
            <person name="Edsinger-Gonzales E."/>
            <person name="Havlak P."/>
            <person name="Hellsten U."/>
            <person name="Kuo D.H."/>
            <person name="Larsson T."/>
            <person name="Lv J."/>
            <person name="Arendt D."/>
            <person name="Savage R."/>
            <person name="Osoegawa K."/>
            <person name="de Jong P."/>
            <person name="Grimwood J."/>
            <person name="Chapman J.A."/>
            <person name="Shapiro H."/>
            <person name="Aerts A."/>
            <person name="Otillar R.P."/>
            <person name="Terry A.Y."/>
            <person name="Boore J.L."/>
            <person name="Grigoriev I.V."/>
            <person name="Lindberg D.R."/>
            <person name="Seaver E.C."/>
            <person name="Weisblat D.A."/>
            <person name="Putnam N.H."/>
            <person name="Rokhsar D.S."/>
        </authorList>
    </citation>
    <scope>NUCLEOTIDE SEQUENCE</scope>
    <source>
        <strain evidence="15 17">I ESC-2004</strain>
    </source>
</reference>
<keyword evidence="6" id="KW-0418">Kinase</keyword>
<dbReference type="EMBL" id="AMQN01003976">
    <property type="status" value="NOT_ANNOTATED_CDS"/>
    <property type="molecule type" value="Genomic_DNA"/>
</dbReference>
<accession>R7VGM3</accession>
<dbReference type="InterPro" id="IPR044912">
    <property type="entry name" value="Egfr_JX_dom"/>
</dbReference>
<sequence>MLPIKVKSKVSFEPCIFSTEVDGTTHCYPAYFTECVAPGILHPDLAFSQGHNPPTLHQLSVQPLNNSRDDQYSLHISVHVSSANVTQIQISLSQFFRREQTNPKNHLRSGYCRVYNISSQDPDVSWTITDACWDSIQTDSVYALSLTSNADQLTYFISTPANFSFLLDPPSLPDWHTVVAIAVLPSNKSILTSFQLAPASSAVTSYLVHLHDVETPPHYSLYQTITNESWTVFPSLPPLKVEYQLTIKINNCDQCVETWASSILLPVAPEKVTTPKPLVSPKAVITMATDDYSDLSTWTDRMSSDDYEATTLPSTPGHRGDLDRTAKIVGGVVGGLVCIALLSLLAFCVWKQKFKKRDFTMRRFHNPSEIALEDDEMRSPSSILIIYSYDCDAHERVVVELATYLKHVFCCQVFLDIWEQAEIQEKGALLWLQEKFLTCNHILIICSAGARYKCAKNKQFRLKQSRPLPETFSLAVQMATERLRSAKRTGVADLSNVIVAYFEYSGHSSIPPNLDTAVQIPLMRDVMSLYSVAQGISDVAKRQSRSLEGVTADTFYKTATGQQLYDALISAENFFQENPDWLGLILEPVSPVPKKPSSKRPSREGSVVTTPVETPLDVSETGSQEDLLGNRSNETPALEDPLEGDVLLRRRKDDHPPSPCPSPLSQQIPPAAPGKAVPDNWPLVSNGFHDDQSVVDDDEQLQKDIDALNNFDNKWFKLKPASFDFSALTANAPSNGAFDNSAFHAGHLDPTLKPLNNNHIDSFVVDFSGDSLFESSMTPEASPKSTTIL</sequence>
<evidence type="ECO:0000256" key="13">
    <source>
        <dbReference type="SAM" id="Phobius"/>
    </source>
</evidence>
<keyword evidence="9" id="KW-0829">Tyrosine-protein kinase</keyword>
<dbReference type="EMBL" id="KB292365">
    <property type="protein sequence ID" value="ELU17697.1"/>
    <property type="molecule type" value="Genomic_DNA"/>
</dbReference>
<keyword evidence="4 13" id="KW-0812">Transmembrane</keyword>
<dbReference type="EnsemblMetazoa" id="CapteT217838">
    <property type="protein sequence ID" value="CapteP217838"/>
    <property type="gene ID" value="CapteG217838"/>
</dbReference>
<keyword evidence="17" id="KW-1185">Reference proteome</keyword>
<evidence type="ECO:0000256" key="1">
    <source>
        <dbReference type="ARBA" id="ARBA00004479"/>
    </source>
</evidence>
<keyword evidence="8 13" id="KW-0472">Membrane</keyword>
<evidence type="ECO:0000256" key="3">
    <source>
        <dbReference type="ARBA" id="ARBA00022679"/>
    </source>
</evidence>
<dbReference type="Pfam" id="PF08357">
    <property type="entry name" value="SEFIR"/>
    <property type="match status" value="1"/>
</dbReference>
<evidence type="ECO:0000259" key="14">
    <source>
        <dbReference type="PROSITE" id="PS51534"/>
    </source>
</evidence>